<evidence type="ECO:0000259" key="6">
    <source>
        <dbReference type="SMART" id="SM00164"/>
    </source>
</evidence>
<keyword evidence="3" id="KW-0217">Developmental protein</keyword>
<evidence type="ECO:0000313" key="7">
    <source>
        <dbReference type="EMBL" id="CAH0386370.1"/>
    </source>
</evidence>
<comment type="subcellular location">
    <subcellularLocation>
        <location evidence="1">Golgi apparatus</location>
        <location evidence="1">trans-Golgi network</location>
    </subcellularLocation>
</comment>
<dbReference type="SUPFAM" id="SSF52821">
    <property type="entry name" value="Rhodanese/Cell cycle control phosphatase"/>
    <property type="match status" value="1"/>
</dbReference>
<dbReference type="Gene3D" id="3.40.250.10">
    <property type="entry name" value="Rhodanese-like domain"/>
    <property type="match status" value="1"/>
</dbReference>
<dbReference type="GO" id="GO:0005829">
    <property type="term" value="C:cytosol"/>
    <property type="evidence" value="ECO:0007669"/>
    <property type="project" value="GOC"/>
</dbReference>
<reference evidence="7" key="1">
    <citation type="submission" date="2021-12" db="EMBL/GenBank/DDBJ databases">
        <authorList>
            <person name="King R."/>
        </authorList>
    </citation>
    <scope>NUCLEOTIDE SEQUENCE</scope>
</reference>
<feature type="region of interest" description="Disordered" evidence="5">
    <location>
        <begin position="459"/>
        <end position="483"/>
    </location>
</feature>
<dbReference type="CDD" id="cd20788">
    <property type="entry name" value="TBC1D23_C-like"/>
    <property type="match status" value="1"/>
</dbReference>
<protein>
    <recommendedName>
        <fullName evidence="2">TBC1 domain family member 23</fullName>
    </recommendedName>
</protein>
<evidence type="ECO:0000256" key="5">
    <source>
        <dbReference type="SAM" id="MobiDB-lite"/>
    </source>
</evidence>
<feature type="region of interest" description="Disordered" evidence="5">
    <location>
        <begin position="510"/>
        <end position="533"/>
    </location>
</feature>
<dbReference type="InterPro" id="IPR036873">
    <property type="entry name" value="Rhodanese-like_dom_sf"/>
</dbReference>
<dbReference type="PANTHER" id="PTHR13297">
    <property type="entry name" value="TBC1 DOMAIN FAMILY MEMBER 23-RELATED"/>
    <property type="match status" value="1"/>
</dbReference>
<feature type="compositionally biased region" description="Low complexity" evidence="5">
    <location>
        <begin position="468"/>
        <end position="481"/>
    </location>
</feature>
<accession>A0A9P0F063</accession>
<keyword evidence="8" id="KW-1185">Reference proteome</keyword>
<dbReference type="Pfam" id="PF00581">
    <property type="entry name" value="Rhodanese"/>
    <property type="match status" value="1"/>
</dbReference>
<dbReference type="GO" id="GO:0005802">
    <property type="term" value="C:trans-Golgi network"/>
    <property type="evidence" value="ECO:0007669"/>
    <property type="project" value="TreeGrafter"/>
</dbReference>
<dbReference type="InterPro" id="IPR045799">
    <property type="entry name" value="TBC1D23_C"/>
</dbReference>
<dbReference type="InterPro" id="IPR001763">
    <property type="entry name" value="Rhodanese-like_dom"/>
</dbReference>
<organism evidence="7 8">
    <name type="scientific">Bemisia tabaci</name>
    <name type="common">Sweetpotato whitefly</name>
    <name type="synonym">Aleurodes tabaci</name>
    <dbReference type="NCBI Taxonomy" id="7038"/>
    <lineage>
        <taxon>Eukaryota</taxon>
        <taxon>Metazoa</taxon>
        <taxon>Ecdysozoa</taxon>
        <taxon>Arthropoda</taxon>
        <taxon>Hexapoda</taxon>
        <taxon>Insecta</taxon>
        <taxon>Pterygota</taxon>
        <taxon>Neoptera</taxon>
        <taxon>Paraneoptera</taxon>
        <taxon>Hemiptera</taxon>
        <taxon>Sternorrhyncha</taxon>
        <taxon>Aleyrodoidea</taxon>
        <taxon>Aleyrodidae</taxon>
        <taxon>Aleyrodinae</taxon>
        <taxon>Bemisia</taxon>
    </lineage>
</organism>
<dbReference type="SMART" id="SM00164">
    <property type="entry name" value="TBC"/>
    <property type="match status" value="1"/>
</dbReference>
<name>A0A9P0F063_BEMTA</name>
<evidence type="ECO:0000256" key="4">
    <source>
        <dbReference type="ARBA" id="ARBA00023034"/>
    </source>
</evidence>
<feature type="domain" description="Rab-GAP TBC" evidence="6">
    <location>
        <begin position="26"/>
        <end position="231"/>
    </location>
</feature>
<proteinExistence type="predicted"/>
<dbReference type="Pfam" id="PF19430">
    <property type="entry name" value="TBC1D23_C"/>
    <property type="match status" value="1"/>
</dbReference>
<dbReference type="Pfam" id="PF00566">
    <property type="entry name" value="RabGAP-TBC"/>
    <property type="match status" value="1"/>
</dbReference>
<dbReference type="EMBL" id="OU963864">
    <property type="protein sequence ID" value="CAH0386370.1"/>
    <property type="molecule type" value="Genomic_DNA"/>
</dbReference>
<evidence type="ECO:0000313" key="8">
    <source>
        <dbReference type="Proteomes" id="UP001152759"/>
    </source>
</evidence>
<dbReference type="InterPro" id="IPR035969">
    <property type="entry name" value="Rab-GAP_TBC_sf"/>
</dbReference>
<evidence type="ECO:0000256" key="1">
    <source>
        <dbReference type="ARBA" id="ARBA00004601"/>
    </source>
</evidence>
<evidence type="ECO:0000256" key="3">
    <source>
        <dbReference type="ARBA" id="ARBA00022473"/>
    </source>
</evidence>
<dbReference type="SUPFAM" id="SSF47923">
    <property type="entry name" value="Ypt/Rab-GAP domain of gyp1p"/>
    <property type="match status" value="1"/>
</dbReference>
<dbReference type="GO" id="GO:0099041">
    <property type="term" value="P:vesicle tethering to Golgi"/>
    <property type="evidence" value="ECO:0007669"/>
    <property type="project" value="TreeGrafter"/>
</dbReference>
<dbReference type="InterPro" id="IPR039755">
    <property type="entry name" value="TBC1D23"/>
</dbReference>
<dbReference type="Proteomes" id="UP001152759">
    <property type="component" value="Chromosome 3"/>
</dbReference>
<dbReference type="PANTHER" id="PTHR13297:SF5">
    <property type="entry name" value="TBC1 DOMAIN FAMILY MEMBER 23"/>
    <property type="match status" value="1"/>
</dbReference>
<dbReference type="AlphaFoldDB" id="A0A9P0F063"/>
<dbReference type="GO" id="GO:0042147">
    <property type="term" value="P:retrograde transport, endosome to Golgi"/>
    <property type="evidence" value="ECO:0007669"/>
    <property type="project" value="InterPro"/>
</dbReference>
<sequence>MAIENNLSWEQELEAAVREECLGALEDLEISDYERIELWQTNLGVVLGENKMSGFNEIFDLPEQSLIREDCQHFVAKLGNEDEDKLSVLSDLESILTFHCKSDKRRKYNQKNGWTDLLFPLIALKLPRSDTYGLFEAISNKFIPRNNDAYHLLRLIILYHDPELCNLLDTKKITTDLFAAPWFLSLFASSCSLQVVMAIWDVYFQQTDPFFLFFLALVIIVNARDEIFQVSTSKSKEELLEIIRLLPCNLRTEDVEDFCSLAYYYNTRTPDSYKTELRGTLFGDSCPENYEPNKVISQALCLPVSPMELITKSALPNVPASTQQVRFFLIDCRPVQQYNAGHLPTAFHLDSNLMLQEPITFATAVQGLLSAQQQAIAAGNNAGGEHLCFLGCGQLEDDQYTHMVVASFLQKHTPFVCMVNGGYKAIHEYLDLSVDISLQDHSSDKCLVCCDKINSMNSPKKETKVKSEPGSSGPSSSNSSSDLFGKIGAAMKQASSEMKGKLLDYIVNPTGESKSENSEKSFSGPNKHGKPYRNLAPVFSIDDEDDPTDGGSIDLEQTQDYVSLTEWKRKPDVIAYYRCRSLKPNESQKKYVDMYGCYLFITKTHIYALREIESNPEMAHIVVKRPLASISRILNRVKHPNIITLKYCSIESESSDETDMDRFFIPDYKEATQVLSKQILKCVQRQKAKTSKNQLEED</sequence>
<gene>
    <name evidence="7" type="ORF">BEMITA_LOCUS5497</name>
</gene>
<evidence type="ECO:0000256" key="2">
    <source>
        <dbReference type="ARBA" id="ARBA00014207"/>
    </source>
</evidence>
<dbReference type="Gene3D" id="1.10.472.80">
    <property type="entry name" value="Ypt/Rab-GAP domain of gyp1p, domain 3"/>
    <property type="match status" value="1"/>
</dbReference>
<keyword evidence="4" id="KW-0333">Golgi apparatus</keyword>
<dbReference type="InterPro" id="IPR000195">
    <property type="entry name" value="Rab-GAP-TBC_dom"/>
</dbReference>